<evidence type="ECO:0000313" key="1">
    <source>
        <dbReference type="EMBL" id="KAL0409600.1"/>
    </source>
</evidence>
<organism evidence="1">
    <name type="scientific">Sesamum radiatum</name>
    <name type="common">Black benniseed</name>
    <dbReference type="NCBI Taxonomy" id="300843"/>
    <lineage>
        <taxon>Eukaryota</taxon>
        <taxon>Viridiplantae</taxon>
        <taxon>Streptophyta</taxon>
        <taxon>Embryophyta</taxon>
        <taxon>Tracheophyta</taxon>
        <taxon>Spermatophyta</taxon>
        <taxon>Magnoliopsida</taxon>
        <taxon>eudicotyledons</taxon>
        <taxon>Gunneridae</taxon>
        <taxon>Pentapetalae</taxon>
        <taxon>asterids</taxon>
        <taxon>lamiids</taxon>
        <taxon>Lamiales</taxon>
        <taxon>Pedaliaceae</taxon>
        <taxon>Sesamum</taxon>
    </lineage>
</organism>
<dbReference type="AlphaFoldDB" id="A0AAW2TX30"/>
<reference evidence="1" key="2">
    <citation type="journal article" date="2024" name="Plant">
        <title>Genomic evolution and insights into agronomic trait innovations of Sesamum species.</title>
        <authorList>
            <person name="Miao H."/>
            <person name="Wang L."/>
            <person name="Qu L."/>
            <person name="Liu H."/>
            <person name="Sun Y."/>
            <person name="Le M."/>
            <person name="Wang Q."/>
            <person name="Wei S."/>
            <person name="Zheng Y."/>
            <person name="Lin W."/>
            <person name="Duan Y."/>
            <person name="Cao H."/>
            <person name="Xiong S."/>
            <person name="Wang X."/>
            <person name="Wei L."/>
            <person name="Li C."/>
            <person name="Ma Q."/>
            <person name="Ju M."/>
            <person name="Zhao R."/>
            <person name="Li G."/>
            <person name="Mu C."/>
            <person name="Tian Q."/>
            <person name="Mei H."/>
            <person name="Zhang T."/>
            <person name="Gao T."/>
            <person name="Zhang H."/>
        </authorList>
    </citation>
    <scope>NUCLEOTIDE SEQUENCE</scope>
    <source>
        <strain evidence="1">G02</strain>
    </source>
</reference>
<sequence length="362" mass="40408">MVVSFTVGRSLSVCDLGIKQRIISVVYAKANGQVEVTNCILVQGIKIKLEQIGRQWVDALLSLLWSYRTTLRSTIGETPFNIMYGLEAVIPTRAGSETVLIQHYKHEGKIKRAHQVIPPKFVQKILKSVHQQHNQMIKQNYQGIFIHPRKKEKEIEFKASSFQIKHHDAQTNTQEIRPRMEGFFIQKGGRHIHWKVAGYLRLSCTGAKSIIIILERTINKQSLEFERTFGPLSSFFVKPPTYPACPHSRGIDPISKSNSDVLLSRPLFSSGRSSYSHSRVGGKRHLEASSKSFIPKILNLVISVTNLAFHVNPPSHSSFKPVVLPPSPTTGSTISATSAAYSTSTGPPKKCEGFVVDRNSVV</sequence>
<protein>
    <submittedName>
        <fullName evidence="1">Uncharacterized protein</fullName>
    </submittedName>
</protein>
<dbReference type="PANTHER" id="PTHR48475:SF1">
    <property type="entry name" value="RNASE H TYPE-1 DOMAIN-CONTAINING PROTEIN"/>
    <property type="match status" value="1"/>
</dbReference>
<comment type="caution">
    <text evidence="1">The sequence shown here is derived from an EMBL/GenBank/DDBJ whole genome shotgun (WGS) entry which is preliminary data.</text>
</comment>
<dbReference type="GO" id="GO:0003676">
    <property type="term" value="F:nucleic acid binding"/>
    <property type="evidence" value="ECO:0007669"/>
    <property type="project" value="InterPro"/>
</dbReference>
<dbReference type="Gene3D" id="3.30.420.10">
    <property type="entry name" value="Ribonuclease H-like superfamily/Ribonuclease H"/>
    <property type="match status" value="1"/>
</dbReference>
<proteinExistence type="predicted"/>
<accession>A0AAW2TX30</accession>
<dbReference type="InterPro" id="IPR012337">
    <property type="entry name" value="RNaseH-like_sf"/>
</dbReference>
<gene>
    <name evidence="1" type="ORF">Sradi_1894400</name>
</gene>
<name>A0AAW2TX30_SESRA</name>
<dbReference type="InterPro" id="IPR036397">
    <property type="entry name" value="RNaseH_sf"/>
</dbReference>
<reference evidence="1" key="1">
    <citation type="submission" date="2020-06" db="EMBL/GenBank/DDBJ databases">
        <authorList>
            <person name="Li T."/>
            <person name="Hu X."/>
            <person name="Zhang T."/>
            <person name="Song X."/>
            <person name="Zhang H."/>
            <person name="Dai N."/>
            <person name="Sheng W."/>
            <person name="Hou X."/>
            <person name="Wei L."/>
        </authorList>
    </citation>
    <scope>NUCLEOTIDE SEQUENCE</scope>
    <source>
        <strain evidence="1">G02</strain>
        <tissue evidence="1">Leaf</tissue>
    </source>
</reference>
<dbReference type="SUPFAM" id="SSF53098">
    <property type="entry name" value="Ribonuclease H-like"/>
    <property type="match status" value="1"/>
</dbReference>
<dbReference type="EMBL" id="JACGWJ010000007">
    <property type="protein sequence ID" value="KAL0409600.1"/>
    <property type="molecule type" value="Genomic_DNA"/>
</dbReference>
<dbReference type="PANTHER" id="PTHR48475">
    <property type="entry name" value="RIBONUCLEASE H"/>
    <property type="match status" value="1"/>
</dbReference>